<dbReference type="GeneID" id="46495795"/>
<proteinExistence type="predicted"/>
<dbReference type="Proteomes" id="UP000030377">
    <property type="component" value="Unassembled WGS sequence"/>
</dbReference>
<feature type="domain" description="Putative amidase" evidence="1">
    <location>
        <begin position="3"/>
        <end position="182"/>
    </location>
</feature>
<organism evidence="2 3">
    <name type="scientific">Bradyrhizobium japonicum</name>
    <dbReference type="NCBI Taxonomy" id="375"/>
    <lineage>
        <taxon>Bacteria</taxon>
        <taxon>Pseudomonadati</taxon>
        <taxon>Pseudomonadota</taxon>
        <taxon>Alphaproteobacteria</taxon>
        <taxon>Hyphomicrobiales</taxon>
        <taxon>Nitrobacteraceae</taxon>
        <taxon>Bradyrhizobium</taxon>
    </lineage>
</organism>
<dbReference type="EMBL" id="JRPN01000019">
    <property type="protein sequence ID" value="KGT76960.1"/>
    <property type="molecule type" value="Genomic_DNA"/>
</dbReference>
<evidence type="ECO:0000313" key="3">
    <source>
        <dbReference type="Proteomes" id="UP000030377"/>
    </source>
</evidence>
<dbReference type="PATRIC" id="fig|375.38.peg.200"/>
<evidence type="ECO:0000313" key="2">
    <source>
        <dbReference type="EMBL" id="KGT76960.1"/>
    </source>
</evidence>
<comment type="caution">
    <text evidence="2">The sequence shown here is derived from an EMBL/GenBank/DDBJ whole genome shotgun (WGS) entry which is preliminary data.</text>
</comment>
<reference evidence="2 3" key="1">
    <citation type="submission" date="2014-09" db="EMBL/GenBank/DDBJ databases">
        <title>Draft genome of Bradyrhizobium japonicum Is-34.</title>
        <authorList>
            <person name="Tsurumaru H."/>
            <person name="Yamakawa T."/>
            <person name="Hashimoto S."/>
            <person name="Okizaki K."/>
            <person name="Kanesaki Y."/>
            <person name="Yoshikawa H."/>
            <person name="Yajima S."/>
        </authorList>
    </citation>
    <scope>NUCLEOTIDE SEQUENCE [LARGE SCALE GENOMIC DNA]</scope>
    <source>
        <strain evidence="2 3">Is-34</strain>
    </source>
</reference>
<protein>
    <recommendedName>
        <fullName evidence="1">Putative amidase domain-containing protein</fullName>
    </recommendedName>
</protein>
<sequence>MTYDRTKALAYARKYWTKSCSDGYIGVREATPYVKVPNGTIFVRTDTNETARRPDGMEIDNVDDCAHFLSCCLGHEANEAGGGLPIRRDFPSAIYGVISARRLFSTLTEDGLIETILEKANHTQTANKLSQLAAGDLIFYWDPSANAYGHSAMYLADAKKRIACHTRCRCDQTNETGQEWDSVAITNVSYTLARVRDTAPLVA</sequence>
<accession>A0A0A3XRD6</accession>
<dbReference type="AlphaFoldDB" id="A0A0A3XRD6"/>
<name>A0A0A3XRD6_BRAJP</name>
<evidence type="ECO:0000259" key="1">
    <source>
        <dbReference type="Pfam" id="PF12671"/>
    </source>
</evidence>
<gene>
    <name evidence="2" type="ORF">MA20_25760</name>
</gene>
<dbReference type="RefSeq" id="WP_011084384.1">
    <property type="nucleotide sequence ID" value="NZ_BJNK01000019.1"/>
</dbReference>
<dbReference type="KEGG" id="bjp:RN69_40015"/>
<dbReference type="Pfam" id="PF12671">
    <property type="entry name" value="Amidase_6"/>
    <property type="match status" value="1"/>
</dbReference>
<dbReference type="InterPro" id="IPR024301">
    <property type="entry name" value="Amidase_6"/>
</dbReference>